<protein>
    <submittedName>
        <fullName evidence="3">Oxidoreductase</fullName>
    </submittedName>
</protein>
<feature type="domain" description="Oxidoreductase molybdopterin-binding" evidence="2">
    <location>
        <begin position="49"/>
        <end position="120"/>
    </location>
</feature>
<dbReference type="InterPro" id="IPR000572">
    <property type="entry name" value="OxRdtase_Mopterin-bd_dom"/>
</dbReference>
<dbReference type="RefSeq" id="WP_124935560.1">
    <property type="nucleotide sequence ID" value="NZ_RJVQ01000001.1"/>
</dbReference>
<dbReference type="Pfam" id="PF00174">
    <property type="entry name" value="Oxidored_molyb"/>
    <property type="match status" value="1"/>
</dbReference>
<feature type="signal peptide" evidence="1">
    <location>
        <begin position="1"/>
        <end position="21"/>
    </location>
</feature>
<dbReference type="Gene3D" id="3.90.420.10">
    <property type="entry name" value="Oxidoreductase, molybdopterin-binding domain"/>
    <property type="match status" value="1"/>
</dbReference>
<dbReference type="Proteomes" id="UP000281112">
    <property type="component" value="Unassembled WGS sequence"/>
</dbReference>
<accession>A0A3N9TKV3</accession>
<gene>
    <name evidence="3" type="ORF">EES38_02410</name>
</gene>
<evidence type="ECO:0000313" key="4">
    <source>
        <dbReference type="Proteomes" id="UP000281112"/>
    </source>
</evidence>
<organism evidence="3 4">
    <name type="scientific">Vibrio viridaestus</name>
    <dbReference type="NCBI Taxonomy" id="2487322"/>
    <lineage>
        <taxon>Bacteria</taxon>
        <taxon>Pseudomonadati</taxon>
        <taxon>Pseudomonadota</taxon>
        <taxon>Gammaproteobacteria</taxon>
        <taxon>Vibrionales</taxon>
        <taxon>Vibrionaceae</taxon>
        <taxon>Vibrio</taxon>
    </lineage>
</organism>
<dbReference type="EMBL" id="RJVQ01000001">
    <property type="protein sequence ID" value="RQW64910.1"/>
    <property type="molecule type" value="Genomic_DNA"/>
</dbReference>
<evidence type="ECO:0000313" key="3">
    <source>
        <dbReference type="EMBL" id="RQW64910.1"/>
    </source>
</evidence>
<evidence type="ECO:0000259" key="2">
    <source>
        <dbReference type="Pfam" id="PF00174"/>
    </source>
</evidence>
<keyword evidence="4" id="KW-1185">Reference proteome</keyword>
<keyword evidence="1" id="KW-0732">Signal</keyword>
<evidence type="ECO:0000256" key="1">
    <source>
        <dbReference type="SAM" id="SignalP"/>
    </source>
</evidence>
<feature type="chain" id="PRO_5018033263" evidence="1">
    <location>
        <begin position="22"/>
        <end position="158"/>
    </location>
</feature>
<reference evidence="3 4" key="1">
    <citation type="submission" date="2018-11" db="EMBL/GenBank/DDBJ databases">
        <title>Vibrio LJC006 sp. nov., isolated from seawater during the bloom of the enteromorpha.</title>
        <authorList>
            <person name="Liang J."/>
        </authorList>
    </citation>
    <scope>NUCLEOTIDE SEQUENCE [LARGE SCALE GENOMIC DNA]</scope>
    <source>
        <strain evidence="3 4">LJC006</strain>
    </source>
</reference>
<dbReference type="AlphaFoldDB" id="A0A3N9TKV3"/>
<sequence length="158" mass="18014">MMKSWISILLLTLCSFSSVQASELNLVSNTGTNIAAVTLEQLSQLPQQKFTIELPWVKGQHKFIGVKLTDLLSSLNIKNVHAVRLTALNDYTSEISIEDITQYQPIITYKMDGGMMTVRKKGPFWMLYDLSKYPDLTSLKYQSHMVWQLKSIQINPND</sequence>
<comment type="caution">
    <text evidence="3">The sequence shown here is derived from an EMBL/GenBank/DDBJ whole genome shotgun (WGS) entry which is preliminary data.</text>
</comment>
<dbReference type="OrthoDB" id="9798763at2"/>
<dbReference type="InterPro" id="IPR036374">
    <property type="entry name" value="OxRdtase_Mopterin-bd_sf"/>
</dbReference>
<dbReference type="SUPFAM" id="SSF56524">
    <property type="entry name" value="Oxidoreductase molybdopterin-binding domain"/>
    <property type="match status" value="1"/>
</dbReference>
<proteinExistence type="predicted"/>
<name>A0A3N9TKV3_9VIBR</name>